<feature type="binding site" evidence="7">
    <location>
        <position position="29"/>
    </location>
    <ligand>
        <name>S-adenosyl-L-methionine</name>
        <dbReference type="ChEBI" id="CHEBI:59789"/>
    </ligand>
</feature>
<dbReference type="InterPro" id="IPR012327">
    <property type="entry name" value="MeTrfase_D12"/>
</dbReference>
<dbReference type="AlphaFoldDB" id="A0A369URQ3"/>
<feature type="binding site" evidence="7">
    <location>
        <position position="25"/>
    </location>
    <ligand>
        <name>S-adenosyl-L-methionine</name>
        <dbReference type="ChEBI" id="CHEBI:59789"/>
    </ligand>
</feature>
<feature type="binding site" evidence="7">
    <location>
        <position position="70"/>
    </location>
    <ligand>
        <name>S-adenosyl-L-methionine</name>
        <dbReference type="ChEBI" id="CHEBI:59789"/>
    </ligand>
</feature>
<dbReference type="Gene3D" id="3.40.50.150">
    <property type="entry name" value="Vaccinia Virus protein VP39"/>
    <property type="match status" value="1"/>
</dbReference>
<dbReference type="SUPFAM" id="SSF53335">
    <property type="entry name" value="S-adenosyl-L-methionine-dependent methyltransferases"/>
    <property type="match status" value="1"/>
</dbReference>
<evidence type="ECO:0000256" key="3">
    <source>
        <dbReference type="ARBA" id="ARBA00022603"/>
    </source>
</evidence>
<keyword evidence="4 8" id="KW-0808">Transferase</keyword>
<dbReference type="GO" id="GO:0006298">
    <property type="term" value="P:mismatch repair"/>
    <property type="evidence" value="ECO:0007669"/>
    <property type="project" value="TreeGrafter"/>
</dbReference>
<feature type="binding site" evidence="7">
    <location>
        <position position="198"/>
    </location>
    <ligand>
        <name>S-adenosyl-L-methionine</name>
        <dbReference type="ChEBI" id="CHEBI:59789"/>
    </ligand>
</feature>
<dbReference type="PIRSF" id="PIRSF000398">
    <property type="entry name" value="M_m6A_EcoRV"/>
    <property type="match status" value="1"/>
</dbReference>
<dbReference type="EMBL" id="QQAH01000006">
    <property type="protein sequence ID" value="RDD82418.1"/>
    <property type="molecule type" value="Genomic_DNA"/>
</dbReference>
<dbReference type="EC" id="2.1.1.72" evidence="2 8"/>
<evidence type="ECO:0000256" key="8">
    <source>
        <dbReference type="RuleBase" id="RU361257"/>
    </source>
</evidence>
<dbReference type="GO" id="GO:0009307">
    <property type="term" value="P:DNA restriction-modification system"/>
    <property type="evidence" value="ECO:0007669"/>
    <property type="project" value="InterPro"/>
</dbReference>
<dbReference type="NCBIfam" id="TIGR00571">
    <property type="entry name" value="dam"/>
    <property type="match status" value="1"/>
</dbReference>
<gene>
    <name evidence="9" type="ORF">DVJ77_07535</name>
</gene>
<dbReference type="PRINTS" id="PR00505">
    <property type="entry name" value="D12N6MTFRASE"/>
</dbReference>
<dbReference type="InterPro" id="IPR012263">
    <property type="entry name" value="M_m6A_EcoRV"/>
</dbReference>
<dbReference type="Proteomes" id="UP000253782">
    <property type="component" value="Unassembled WGS sequence"/>
</dbReference>
<evidence type="ECO:0000256" key="7">
    <source>
        <dbReference type="PIRSR" id="PIRSR000398-1"/>
    </source>
</evidence>
<keyword evidence="10" id="KW-1185">Reference proteome</keyword>
<evidence type="ECO:0000256" key="5">
    <source>
        <dbReference type="ARBA" id="ARBA00022691"/>
    </source>
</evidence>
<organism evidence="9 10">
    <name type="scientific">Dyella tabacisoli</name>
    <dbReference type="NCBI Taxonomy" id="2282381"/>
    <lineage>
        <taxon>Bacteria</taxon>
        <taxon>Pseudomonadati</taxon>
        <taxon>Pseudomonadota</taxon>
        <taxon>Gammaproteobacteria</taxon>
        <taxon>Lysobacterales</taxon>
        <taxon>Rhodanobacteraceae</taxon>
        <taxon>Dyella</taxon>
    </lineage>
</organism>
<accession>A0A369URQ3</accession>
<comment type="similarity">
    <text evidence="1 8">Belongs to the N(4)/N(6)-methyltransferase family.</text>
</comment>
<evidence type="ECO:0000256" key="6">
    <source>
        <dbReference type="ARBA" id="ARBA00047942"/>
    </source>
</evidence>
<keyword evidence="3 8" id="KW-0489">Methyltransferase</keyword>
<keyword evidence="5 8" id="KW-0949">S-adenosyl-L-methionine</keyword>
<comment type="caution">
    <text evidence="9">The sequence shown here is derived from an EMBL/GenBank/DDBJ whole genome shotgun (WGS) entry which is preliminary data.</text>
</comment>
<dbReference type="InterPro" id="IPR002052">
    <property type="entry name" value="DNA_methylase_N6_adenine_CS"/>
</dbReference>
<dbReference type="InterPro" id="IPR023095">
    <property type="entry name" value="Ade_MeTrfase_dom_2"/>
</dbReference>
<reference evidence="9 10" key="1">
    <citation type="submission" date="2018-07" db="EMBL/GenBank/DDBJ databases">
        <title>Dyella tabacisoli L4-6T, whole genome shotgun sequence.</title>
        <authorList>
            <person name="Zhou X.-K."/>
            <person name="Li W.-J."/>
            <person name="Duan Y.-Q."/>
        </authorList>
    </citation>
    <scope>NUCLEOTIDE SEQUENCE [LARGE SCALE GENOMIC DNA]</scope>
    <source>
        <strain evidence="9 10">L4-6</strain>
    </source>
</reference>
<evidence type="ECO:0000256" key="4">
    <source>
        <dbReference type="ARBA" id="ARBA00022679"/>
    </source>
</evidence>
<evidence type="ECO:0000313" key="10">
    <source>
        <dbReference type="Proteomes" id="UP000253782"/>
    </source>
</evidence>
<evidence type="ECO:0000256" key="2">
    <source>
        <dbReference type="ARBA" id="ARBA00011900"/>
    </source>
</evidence>
<name>A0A369URQ3_9GAMM</name>
<dbReference type="Pfam" id="PF02086">
    <property type="entry name" value="MethyltransfD12"/>
    <property type="match status" value="1"/>
</dbReference>
<dbReference type="GO" id="GO:1904047">
    <property type="term" value="F:S-adenosyl-L-methionine binding"/>
    <property type="evidence" value="ECO:0007669"/>
    <property type="project" value="TreeGrafter"/>
</dbReference>
<dbReference type="PANTHER" id="PTHR30481">
    <property type="entry name" value="DNA ADENINE METHYLASE"/>
    <property type="match status" value="1"/>
</dbReference>
<proteinExistence type="inferred from homology"/>
<dbReference type="GO" id="GO:0009007">
    <property type="term" value="F:site-specific DNA-methyltransferase (adenine-specific) activity"/>
    <property type="evidence" value="ECO:0007669"/>
    <property type="project" value="UniProtKB-UniRule"/>
</dbReference>
<evidence type="ECO:0000256" key="1">
    <source>
        <dbReference type="ARBA" id="ARBA00006594"/>
    </source>
</evidence>
<dbReference type="PROSITE" id="PS00092">
    <property type="entry name" value="N6_MTASE"/>
    <property type="match status" value="1"/>
</dbReference>
<evidence type="ECO:0000313" key="9">
    <source>
        <dbReference type="EMBL" id="RDD82418.1"/>
    </source>
</evidence>
<sequence length="293" mass="32628">MLSPSLFPDTDQPKIAPFRGQLLKWIGNKQRFAAEIIEHFPARFGTYYEPFIGSGAVLGTLAPKRAVAGDAYAPLIEIWQALKQSPETVVDWYAERHALVGELGKKAAYASVRDAFNRSPNGADLLFLSRTCYGGVVRFRKKDGFMSTPAGAHSPMPPHRFAERARAWHDRIRKVEFVNADYRLLFDRAQSGDLIYCDPPYQDSQAILYGAQAFRLSELFDAIGLAKRRGVIVALSIDGTKKSGGNVVAIKPPSKLFAREVSVHCGRSMLRRFQMGGQSLESEEVSDRLYLTV</sequence>
<protein>
    <recommendedName>
        <fullName evidence="2 8">Site-specific DNA-methyltransferase (adenine-specific)</fullName>
        <ecNumber evidence="2 8">2.1.1.72</ecNumber>
    </recommendedName>
</protein>
<dbReference type="InterPro" id="IPR029063">
    <property type="entry name" value="SAM-dependent_MTases_sf"/>
</dbReference>
<dbReference type="PANTHER" id="PTHR30481:SF3">
    <property type="entry name" value="DNA ADENINE METHYLASE"/>
    <property type="match status" value="1"/>
</dbReference>
<dbReference type="OrthoDB" id="9805629at2"/>
<dbReference type="GO" id="GO:0032259">
    <property type="term" value="P:methylation"/>
    <property type="evidence" value="ECO:0007669"/>
    <property type="project" value="UniProtKB-KW"/>
</dbReference>
<dbReference type="Gene3D" id="1.10.1020.10">
    <property type="entry name" value="Adenine-specific Methyltransferase, Domain 2"/>
    <property type="match status" value="1"/>
</dbReference>
<dbReference type="GO" id="GO:0043565">
    <property type="term" value="F:sequence-specific DNA binding"/>
    <property type="evidence" value="ECO:0007669"/>
    <property type="project" value="TreeGrafter"/>
</dbReference>
<comment type="catalytic activity">
    <reaction evidence="6 8">
        <text>a 2'-deoxyadenosine in DNA + S-adenosyl-L-methionine = an N(6)-methyl-2'-deoxyadenosine in DNA + S-adenosyl-L-homocysteine + H(+)</text>
        <dbReference type="Rhea" id="RHEA:15197"/>
        <dbReference type="Rhea" id="RHEA-COMP:12418"/>
        <dbReference type="Rhea" id="RHEA-COMP:12419"/>
        <dbReference type="ChEBI" id="CHEBI:15378"/>
        <dbReference type="ChEBI" id="CHEBI:57856"/>
        <dbReference type="ChEBI" id="CHEBI:59789"/>
        <dbReference type="ChEBI" id="CHEBI:90615"/>
        <dbReference type="ChEBI" id="CHEBI:90616"/>
        <dbReference type="EC" id="2.1.1.72"/>
    </reaction>
</comment>